<reference evidence="2" key="1">
    <citation type="submission" date="2021-02" db="EMBL/GenBank/DDBJ databases">
        <authorList>
            <person name="Dougan E. K."/>
            <person name="Rhodes N."/>
            <person name="Thang M."/>
            <person name="Chan C."/>
        </authorList>
    </citation>
    <scope>NUCLEOTIDE SEQUENCE</scope>
</reference>
<keyword evidence="3" id="KW-1185">Reference proteome</keyword>
<evidence type="ECO:0000313" key="2">
    <source>
        <dbReference type="EMBL" id="CAE7153645.1"/>
    </source>
</evidence>
<feature type="non-terminal residue" evidence="2">
    <location>
        <position position="353"/>
    </location>
</feature>
<protein>
    <submittedName>
        <fullName evidence="2">Uncharacterized protein</fullName>
    </submittedName>
</protein>
<organism evidence="2 3">
    <name type="scientific">Symbiodinium pilosum</name>
    <name type="common">Dinoflagellate</name>
    <dbReference type="NCBI Taxonomy" id="2952"/>
    <lineage>
        <taxon>Eukaryota</taxon>
        <taxon>Sar</taxon>
        <taxon>Alveolata</taxon>
        <taxon>Dinophyceae</taxon>
        <taxon>Suessiales</taxon>
        <taxon>Symbiodiniaceae</taxon>
        <taxon>Symbiodinium</taxon>
    </lineage>
</organism>
<name>A0A812ILQ3_SYMPI</name>
<accession>A0A812ILQ3</accession>
<evidence type="ECO:0000256" key="1">
    <source>
        <dbReference type="SAM" id="MobiDB-lite"/>
    </source>
</evidence>
<dbReference type="EMBL" id="CAJNIZ010000105">
    <property type="protein sequence ID" value="CAE7153645.1"/>
    <property type="molecule type" value="Genomic_DNA"/>
</dbReference>
<feature type="non-terminal residue" evidence="2">
    <location>
        <position position="1"/>
    </location>
</feature>
<proteinExistence type="predicted"/>
<gene>
    <name evidence="2" type="ORF">SPIL2461_LOCUS268</name>
</gene>
<comment type="caution">
    <text evidence="2">The sequence shown here is derived from an EMBL/GenBank/DDBJ whole genome shotgun (WGS) entry which is preliminary data.</text>
</comment>
<feature type="region of interest" description="Disordered" evidence="1">
    <location>
        <begin position="29"/>
        <end position="48"/>
    </location>
</feature>
<dbReference type="AlphaFoldDB" id="A0A812ILQ3"/>
<dbReference type="Proteomes" id="UP000649617">
    <property type="component" value="Unassembled WGS sequence"/>
</dbReference>
<sequence>KPADPLPFLSSQLLKSAVSNQLQVTNDVITQATAPAPQPNAGPPANAGPASVLPFKDYYAGHIRTMAPAAYEKIHAKFPAQPKPVAAAVPPAPPALPKTEQVASVPQIKSAPAPVAPAMPAAPAAKTPFAKLPSVGTWLAPSPAKLTNAQAKAQTSVPAAAPAPAPAPAAEAPVQPAAVTLTPFTPYYNDHVRTMAPAAYDKLYAKFPAKSKPEVAPPAPPAAAEKSEAVPVPEAKSVLATVSRTPFALLPSVATWLAASPLLLTNATARTPEAVVSQKQAPAVGTNTATPSAISLTPFTPYYATHLRTINPSSLSDLYSKFPCHKPEPLPVLEKTMTVLMTMEKDDLIHEFQ</sequence>
<evidence type="ECO:0000313" key="3">
    <source>
        <dbReference type="Proteomes" id="UP000649617"/>
    </source>
</evidence>